<sequence>MQPITHFNGPALTFDFPGLEIGCAETMRGRQVARSSTFRSR</sequence>
<evidence type="ECO:0000313" key="1">
    <source>
        <dbReference type="EMBL" id="CAA9575379.1"/>
    </source>
</evidence>
<gene>
    <name evidence="1" type="ORF">AVDCRST_MAG86-2208</name>
</gene>
<proteinExistence type="predicted"/>
<reference evidence="1" key="1">
    <citation type="submission" date="2020-02" db="EMBL/GenBank/DDBJ databases">
        <authorList>
            <person name="Meier V. D."/>
        </authorList>
    </citation>
    <scope>NUCLEOTIDE SEQUENCE</scope>
    <source>
        <strain evidence="1">AVDCRST_MAG86</strain>
    </source>
</reference>
<organism evidence="1">
    <name type="scientific">uncultured Truepera sp</name>
    <dbReference type="NCBI Taxonomy" id="543023"/>
    <lineage>
        <taxon>Bacteria</taxon>
        <taxon>Thermotogati</taxon>
        <taxon>Deinococcota</taxon>
        <taxon>Deinococci</taxon>
        <taxon>Trueperales</taxon>
        <taxon>Trueperaceae</taxon>
        <taxon>Truepera</taxon>
        <taxon>environmental samples</taxon>
    </lineage>
</organism>
<name>A0A6J4VF02_9DEIN</name>
<protein>
    <submittedName>
        <fullName evidence="1">Uncharacterized protein</fullName>
    </submittedName>
</protein>
<dbReference type="EMBL" id="CADCWP010000175">
    <property type="protein sequence ID" value="CAA9575379.1"/>
    <property type="molecule type" value="Genomic_DNA"/>
</dbReference>
<dbReference type="AlphaFoldDB" id="A0A6J4VF02"/>
<accession>A0A6J4VF02</accession>